<name>A0AAD9RED1_9HYME</name>
<feature type="compositionally biased region" description="Polar residues" evidence="1">
    <location>
        <begin position="14"/>
        <end position="23"/>
    </location>
</feature>
<gene>
    <name evidence="2" type="ORF">KPH14_012813</name>
</gene>
<feature type="region of interest" description="Disordered" evidence="1">
    <location>
        <begin position="343"/>
        <end position="379"/>
    </location>
</feature>
<evidence type="ECO:0000313" key="3">
    <source>
        <dbReference type="Proteomes" id="UP001258017"/>
    </source>
</evidence>
<sequence>MSTSNKGKIIIEASQETPQSLEVPSTAGSSSSEARTTRSRSPTQLPPELVLKVRTQLSRLNTIREIAESLPSLPQKTTIHDLNILGGHMEELHKAFQKKHSYMEVSWPTAFINHDYFANDVYQQETSVVMKAKLTISRLKSELTVITAPHASTLTNDDRSQARLPDISLPKFSGEYLKWPAFRDLFSSLILQSPRLTNIERLHYLRGCMEGKAAQVIASLPLTGDSLQPSWELLTSRFENRRLITQAHLDQLFKISTPTSKSADALNKIITTVAEATKALHTLGISENLGDCMLVHHVTRDLDKATMEAWETSLGASQEYPTYHQLENFLTARVRALERIETAVAPPAKPQPTSAKRPALAHHVSAQPSTSSSSTTFPSSSTISKRAISSEVAQLFDPLGFVSPVVIRAKMLLQELWLHKLNWDDPLPINITSKWLAIKEDLSGLAKLSIPRWLNTSRDSRVTIHGFSDASQFAMAAVIYITVHSPSTGVVTSLVCSKTKFAPLKRLTIPRLELTAALLLAKLTKYVQDTLKVEIEEIHLWTDSQVALTWIKTHASHWKDYVRNRVSQIQELTPTAHWKHVPGIGLSQTKYIEKLLDKHNMNDCNTVTTPIVPGEDKACEPTKDIAD</sequence>
<evidence type="ECO:0000256" key="1">
    <source>
        <dbReference type="SAM" id="MobiDB-lite"/>
    </source>
</evidence>
<proteinExistence type="predicted"/>
<dbReference type="Pfam" id="PF03564">
    <property type="entry name" value="DUF1759"/>
    <property type="match status" value="1"/>
</dbReference>
<dbReference type="InterPro" id="IPR036397">
    <property type="entry name" value="RNaseH_sf"/>
</dbReference>
<evidence type="ECO:0000313" key="2">
    <source>
        <dbReference type="EMBL" id="KAK2578202.1"/>
    </source>
</evidence>
<dbReference type="EMBL" id="JAIFRP010000528">
    <property type="protein sequence ID" value="KAK2578202.1"/>
    <property type="molecule type" value="Genomic_DNA"/>
</dbReference>
<dbReference type="InterPro" id="IPR005312">
    <property type="entry name" value="DUF1759"/>
</dbReference>
<organism evidence="2 3">
    <name type="scientific">Odynerus spinipes</name>
    <dbReference type="NCBI Taxonomy" id="1348599"/>
    <lineage>
        <taxon>Eukaryota</taxon>
        <taxon>Metazoa</taxon>
        <taxon>Ecdysozoa</taxon>
        <taxon>Arthropoda</taxon>
        <taxon>Hexapoda</taxon>
        <taxon>Insecta</taxon>
        <taxon>Pterygota</taxon>
        <taxon>Neoptera</taxon>
        <taxon>Endopterygota</taxon>
        <taxon>Hymenoptera</taxon>
        <taxon>Apocrita</taxon>
        <taxon>Aculeata</taxon>
        <taxon>Vespoidea</taxon>
        <taxon>Vespidae</taxon>
        <taxon>Eumeninae</taxon>
        <taxon>Odynerus</taxon>
    </lineage>
</organism>
<keyword evidence="3" id="KW-1185">Reference proteome</keyword>
<dbReference type="Gene3D" id="3.30.420.10">
    <property type="entry name" value="Ribonuclease H-like superfamily/Ribonuclease H"/>
    <property type="match status" value="1"/>
</dbReference>
<accession>A0AAD9RED1</accession>
<dbReference type="PANTHER" id="PTHR47331">
    <property type="entry name" value="PHD-TYPE DOMAIN-CONTAINING PROTEIN"/>
    <property type="match status" value="1"/>
</dbReference>
<dbReference type="AlphaFoldDB" id="A0AAD9RED1"/>
<dbReference type="Proteomes" id="UP001258017">
    <property type="component" value="Unassembled WGS sequence"/>
</dbReference>
<dbReference type="PANTHER" id="PTHR47331:SF6">
    <property type="entry name" value="DOUBLECORTIN DOMAIN-CONTAINING PROTEIN"/>
    <property type="match status" value="1"/>
</dbReference>
<reference evidence="2" key="2">
    <citation type="journal article" date="2023" name="Commun. Biol.">
        <title>Intrasexual cuticular hydrocarbon dimorphism in a wasp sheds light on hydrocarbon biosynthesis genes in Hymenoptera.</title>
        <authorList>
            <person name="Moris V.C."/>
            <person name="Podsiadlowski L."/>
            <person name="Martin S."/>
            <person name="Oeyen J.P."/>
            <person name="Donath A."/>
            <person name="Petersen M."/>
            <person name="Wilbrandt J."/>
            <person name="Misof B."/>
            <person name="Liedtke D."/>
            <person name="Thamm M."/>
            <person name="Scheiner R."/>
            <person name="Schmitt T."/>
            <person name="Niehuis O."/>
        </authorList>
    </citation>
    <scope>NUCLEOTIDE SEQUENCE</scope>
    <source>
        <strain evidence="2">GBR_01_08_01A</strain>
    </source>
</reference>
<feature type="compositionally biased region" description="Low complexity" evidence="1">
    <location>
        <begin position="369"/>
        <end position="379"/>
    </location>
</feature>
<feature type="compositionally biased region" description="Low complexity" evidence="1">
    <location>
        <begin position="25"/>
        <end position="34"/>
    </location>
</feature>
<comment type="caution">
    <text evidence="2">The sequence shown here is derived from an EMBL/GenBank/DDBJ whole genome shotgun (WGS) entry which is preliminary data.</text>
</comment>
<dbReference type="InterPro" id="IPR008042">
    <property type="entry name" value="Retrotrans_Pao"/>
</dbReference>
<dbReference type="GO" id="GO:0003676">
    <property type="term" value="F:nucleic acid binding"/>
    <property type="evidence" value="ECO:0007669"/>
    <property type="project" value="InterPro"/>
</dbReference>
<reference evidence="2" key="1">
    <citation type="submission" date="2021-08" db="EMBL/GenBank/DDBJ databases">
        <authorList>
            <person name="Misof B."/>
            <person name="Oliver O."/>
            <person name="Podsiadlowski L."/>
            <person name="Donath A."/>
            <person name="Peters R."/>
            <person name="Mayer C."/>
            <person name="Rust J."/>
            <person name="Gunkel S."/>
            <person name="Lesny P."/>
            <person name="Martin S."/>
            <person name="Oeyen J.P."/>
            <person name="Petersen M."/>
            <person name="Panagiotis P."/>
            <person name="Wilbrandt J."/>
            <person name="Tanja T."/>
        </authorList>
    </citation>
    <scope>NUCLEOTIDE SEQUENCE</scope>
    <source>
        <strain evidence="2">GBR_01_08_01A</strain>
        <tissue evidence="2">Thorax + abdomen</tissue>
    </source>
</reference>
<feature type="region of interest" description="Disordered" evidence="1">
    <location>
        <begin position="1"/>
        <end position="46"/>
    </location>
</feature>
<dbReference type="Pfam" id="PF05380">
    <property type="entry name" value="Peptidase_A17"/>
    <property type="match status" value="1"/>
</dbReference>
<protein>
    <submittedName>
        <fullName evidence="2">Uncharacterized protein</fullName>
    </submittedName>
</protein>